<accession>X1DFQ1</accession>
<proteinExistence type="predicted"/>
<dbReference type="SUPFAM" id="SSF102114">
    <property type="entry name" value="Radical SAM enzymes"/>
    <property type="match status" value="1"/>
</dbReference>
<evidence type="ECO:0000313" key="1">
    <source>
        <dbReference type="EMBL" id="GAH03884.1"/>
    </source>
</evidence>
<name>X1DFQ1_9ZZZZ</name>
<dbReference type="InterPro" id="IPR058240">
    <property type="entry name" value="rSAM_sf"/>
</dbReference>
<organism evidence="1">
    <name type="scientific">marine sediment metagenome</name>
    <dbReference type="NCBI Taxonomy" id="412755"/>
    <lineage>
        <taxon>unclassified sequences</taxon>
        <taxon>metagenomes</taxon>
        <taxon>ecological metagenomes</taxon>
    </lineage>
</organism>
<feature type="non-terminal residue" evidence="1">
    <location>
        <position position="1"/>
    </location>
</feature>
<sequence>RRLRQAGEDYADEVLRLLEKDGVKNQVILELFSPAPADLLRQMSLSCPNFCLEISPESHDPEVRRASGRSYSNQDLEQTLGDALDVGCGRLDIFFMIGLPKQTPRSVMETIDYCDFLLQKFGGDKRLSLFIAPLSPFLDPGSLGFEQPERYGYRILFRTLEEHRQALLSPSWKYSLNYETEWMTRQQIVETAYEAILRLNRLKAKYGIIPQQMAEAGEQRIKAAWEMAQRIDDILTRGDYQEELPRLKARIDEINAFPVVERRQLELPVGLVKLKFLRSLWSWATGR</sequence>
<evidence type="ECO:0008006" key="2">
    <source>
        <dbReference type="Google" id="ProtNLM"/>
    </source>
</evidence>
<protein>
    <recommendedName>
        <fullName evidence="2">Elp3/MiaA/NifB-like radical SAM core domain-containing protein</fullName>
    </recommendedName>
</protein>
<dbReference type="EMBL" id="BART01021773">
    <property type="protein sequence ID" value="GAH03884.1"/>
    <property type="molecule type" value="Genomic_DNA"/>
</dbReference>
<reference evidence="1" key="1">
    <citation type="journal article" date="2014" name="Front. Microbiol.">
        <title>High frequency of phylogenetically diverse reductive dehalogenase-homologous genes in deep subseafloor sedimentary metagenomes.</title>
        <authorList>
            <person name="Kawai M."/>
            <person name="Futagami T."/>
            <person name="Toyoda A."/>
            <person name="Takaki Y."/>
            <person name="Nishi S."/>
            <person name="Hori S."/>
            <person name="Arai W."/>
            <person name="Tsubouchi T."/>
            <person name="Morono Y."/>
            <person name="Uchiyama I."/>
            <person name="Ito T."/>
            <person name="Fujiyama A."/>
            <person name="Inagaki F."/>
            <person name="Takami H."/>
        </authorList>
    </citation>
    <scope>NUCLEOTIDE SEQUENCE</scope>
    <source>
        <strain evidence="1">Expedition CK06-06</strain>
    </source>
</reference>
<dbReference type="AlphaFoldDB" id="X1DFQ1"/>
<comment type="caution">
    <text evidence="1">The sequence shown here is derived from an EMBL/GenBank/DDBJ whole genome shotgun (WGS) entry which is preliminary data.</text>
</comment>
<gene>
    <name evidence="1" type="ORF">S01H4_40056</name>
</gene>